<protein>
    <submittedName>
        <fullName evidence="1">Uncharacterized protein</fullName>
    </submittedName>
</protein>
<gene>
    <name evidence="1" type="ORF">LEP1GSC186_4759</name>
</gene>
<organism evidence="1 2">
    <name type="scientific">Leptospira noguchii serovar Autumnalis str. ZUN142</name>
    <dbReference type="NCBI Taxonomy" id="1085540"/>
    <lineage>
        <taxon>Bacteria</taxon>
        <taxon>Pseudomonadati</taxon>
        <taxon>Spirochaetota</taxon>
        <taxon>Spirochaetia</taxon>
        <taxon>Leptospirales</taxon>
        <taxon>Leptospiraceae</taxon>
        <taxon>Leptospira</taxon>
    </lineage>
</organism>
<comment type="caution">
    <text evidence="1">The sequence shown here is derived from an EMBL/GenBank/DDBJ whole genome shotgun (WGS) entry which is preliminary data.</text>
</comment>
<dbReference type="Proteomes" id="UP000012153">
    <property type="component" value="Unassembled WGS sequence"/>
</dbReference>
<proteinExistence type="predicted"/>
<sequence length="47" mass="5562">MLNCIIIILCSVGNRFMDSVLGFSNKGKFNVYYENLMYGMNFCFRFF</sequence>
<name>M6UJ70_9LEPT</name>
<dbReference type="AlphaFoldDB" id="M6UJ70"/>
<accession>M6UJ70</accession>
<dbReference type="EMBL" id="AHOP02000024">
    <property type="protein sequence ID" value="EMO41104.1"/>
    <property type="molecule type" value="Genomic_DNA"/>
</dbReference>
<reference evidence="1 2" key="1">
    <citation type="submission" date="2013-01" db="EMBL/GenBank/DDBJ databases">
        <authorList>
            <person name="Harkins D.M."/>
            <person name="Durkin A.S."/>
            <person name="Brinkac L.M."/>
            <person name="Haft D.H."/>
            <person name="Selengut J.D."/>
            <person name="Sanka R."/>
            <person name="DePew J."/>
            <person name="Purushe J."/>
            <person name="Matthias M.A."/>
            <person name="Vinetz J.M."/>
            <person name="Sutton G.G."/>
            <person name="Nierman W.C."/>
            <person name="Fouts D.E."/>
        </authorList>
    </citation>
    <scope>NUCLEOTIDE SEQUENCE [LARGE SCALE GENOMIC DNA]</scope>
    <source>
        <strain evidence="1 2">ZUN142</strain>
    </source>
</reference>
<evidence type="ECO:0000313" key="2">
    <source>
        <dbReference type="Proteomes" id="UP000012153"/>
    </source>
</evidence>
<evidence type="ECO:0000313" key="1">
    <source>
        <dbReference type="EMBL" id="EMO41104.1"/>
    </source>
</evidence>